<evidence type="ECO:0000313" key="2">
    <source>
        <dbReference type="Proteomes" id="UP000092583"/>
    </source>
</evidence>
<dbReference type="AlphaFoldDB" id="A0A1B9IFV9"/>
<keyword evidence="2" id="KW-1185">Reference proteome</keyword>
<accession>A0A1B9IFV9</accession>
<reference evidence="1 2" key="1">
    <citation type="submission" date="2013-07" db="EMBL/GenBank/DDBJ databases">
        <title>The Genome Sequence of Kwoniella mangroviensis CBS10435.</title>
        <authorList>
            <consortium name="The Broad Institute Genome Sequencing Platform"/>
            <person name="Cuomo C."/>
            <person name="Litvintseva A."/>
            <person name="Chen Y."/>
            <person name="Heitman J."/>
            <person name="Sun S."/>
            <person name="Springer D."/>
            <person name="Dromer F."/>
            <person name="Young S.K."/>
            <person name="Zeng Q."/>
            <person name="Gargeya S."/>
            <person name="Fitzgerald M."/>
            <person name="Abouelleil A."/>
            <person name="Alvarado L."/>
            <person name="Berlin A.M."/>
            <person name="Chapman S.B."/>
            <person name="Dewar J."/>
            <person name="Goldberg J."/>
            <person name="Griggs A."/>
            <person name="Gujja S."/>
            <person name="Hansen M."/>
            <person name="Howarth C."/>
            <person name="Imamovic A."/>
            <person name="Larimer J."/>
            <person name="McCowan C."/>
            <person name="Murphy C."/>
            <person name="Pearson M."/>
            <person name="Priest M."/>
            <person name="Roberts A."/>
            <person name="Saif S."/>
            <person name="Shea T."/>
            <person name="Sykes S."/>
            <person name="Wortman J."/>
            <person name="Nusbaum C."/>
            <person name="Birren B."/>
        </authorList>
    </citation>
    <scope>NUCLEOTIDE SEQUENCE [LARGE SCALE GENOMIC DNA]</scope>
    <source>
        <strain evidence="1 2">CBS 10435</strain>
    </source>
</reference>
<reference evidence="2" key="2">
    <citation type="submission" date="2013-12" db="EMBL/GenBank/DDBJ databases">
        <title>Evolution of pathogenesis and genome organization in the Tremellales.</title>
        <authorList>
            <person name="Cuomo C."/>
            <person name="Litvintseva A."/>
            <person name="Heitman J."/>
            <person name="Chen Y."/>
            <person name="Sun S."/>
            <person name="Springer D."/>
            <person name="Dromer F."/>
            <person name="Young S."/>
            <person name="Zeng Q."/>
            <person name="Chapman S."/>
            <person name="Gujja S."/>
            <person name="Saif S."/>
            <person name="Birren B."/>
        </authorList>
    </citation>
    <scope>NUCLEOTIDE SEQUENCE [LARGE SCALE GENOMIC DNA]</scope>
    <source>
        <strain evidence="2">CBS 10435</strain>
    </source>
</reference>
<gene>
    <name evidence="1" type="ORF">L486_08235</name>
</gene>
<dbReference type="Proteomes" id="UP000092583">
    <property type="component" value="Unassembled WGS sequence"/>
</dbReference>
<proteinExistence type="predicted"/>
<name>A0A1B9IFV9_9TREE</name>
<protein>
    <submittedName>
        <fullName evidence="1">Uncharacterized protein</fullName>
    </submittedName>
</protein>
<organism evidence="1 2">
    <name type="scientific">Kwoniella mangroviensis CBS 10435</name>
    <dbReference type="NCBI Taxonomy" id="1331196"/>
    <lineage>
        <taxon>Eukaryota</taxon>
        <taxon>Fungi</taxon>
        <taxon>Dikarya</taxon>
        <taxon>Basidiomycota</taxon>
        <taxon>Agaricomycotina</taxon>
        <taxon>Tremellomycetes</taxon>
        <taxon>Tremellales</taxon>
        <taxon>Cryptococcaceae</taxon>
        <taxon>Kwoniella</taxon>
    </lineage>
</organism>
<sequence>MPSGNFPSSHQTLEAITDDGRRYRLVIDMNRGGIAEGSCDFSGSIEGDSRSSISFGTNAANLTRMVPLNDLSQDHIDKLSTFIRASTKQTIDMTLDQSGRGMTALKQENSELKSQVSSWTRKGIAKAMMASSVALLGTGCII</sequence>
<dbReference type="EMBL" id="KV700092">
    <property type="protein sequence ID" value="OCF54321.1"/>
    <property type="molecule type" value="Genomic_DNA"/>
</dbReference>
<evidence type="ECO:0000313" key="1">
    <source>
        <dbReference type="EMBL" id="OCF54321.1"/>
    </source>
</evidence>